<dbReference type="OrthoDB" id="2987820at2"/>
<dbReference type="RefSeq" id="WP_133444517.1">
    <property type="nucleotide sequence ID" value="NZ_SCWB01000019.1"/>
</dbReference>
<name>A0A4R6BSE5_9STAP</name>
<gene>
    <name evidence="1" type="ORF">ERX29_09885</name>
</gene>
<dbReference type="Proteomes" id="UP000294802">
    <property type="component" value="Unassembled WGS sequence"/>
</dbReference>
<accession>A0A4R6BSE5</accession>
<dbReference type="AlphaFoldDB" id="A0A4R6BSE5"/>
<dbReference type="Pfam" id="PF07949">
    <property type="entry name" value="YbbR"/>
    <property type="match status" value="3"/>
</dbReference>
<evidence type="ECO:0000313" key="2">
    <source>
        <dbReference type="Proteomes" id="UP000294802"/>
    </source>
</evidence>
<dbReference type="Gene3D" id="2.170.120.30">
    <property type="match status" value="1"/>
</dbReference>
<dbReference type="Gene3D" id="2.170.120.40">
    <property type="entry name" value="YbbR-like domain"/>
    <property type="match status" value="2"/>
</dbReference>
<dbReference type="PANTHER" id="PTHR37804:SF1">
    <property type="entry name" value="CDAA REGULATORY PROTEIN CDAR"/>
    <property type="match status" value="1"/>
</dbReference>
<proteinExistence type="predicted"/>
<reference evidence="1 2" key="1">
    <citation type="submission" date="2019-01" db="EMBL/GenBank/DDBJ databases">
        <title>Draft genome sequences of the type strains of six Macrococcus species.</title>
        <authorList>
            <person name="Mazhar S."/>
            <person name="Altermann E."/>
            <person name="Hill C."/>
            <person name="Mcauliffe O."/>
        </authorList>
    </citation>
    <scope>NUCLEOTIDE SEQUENCE [LARGE SCALE GENOMIC DNA]</scope>
    <source>
        <strain evidence="1 2">CCM4815</strain>
    </source>
</reference>
<dbReference type="EMBL" id="SCWB01000019">
    <property type="protein sequence ID" value="TDM07010.1"/>
    <property type="molecule type" value="Genomic_DNA"/>
</dbReference>
<dbReference type="InterPro" id="IPR012505">
    <property type="entry name" value="YbbR"/>
</dbReference>
<sequence>MLETKWGLRLVSLILALFLFLSVNDVFGTFFTQEQFNKAEEVVIEDVPVETIYDKENLYLAGAPKTVNVRISGPNAIVKKTESMMDFNVKLDLSRDTVGDHKKKFKVEGLSDKLTYELMPNNANVTLTEKTSVTEQVEAEISDSRIATGYELIGQEVDPSQVTITGGEDEVNKIAYVKATLDNKTKLSESTTEEAEVGVFDAQLNKLDVTVKPAKVKINIKVASSSKSVSIVPKTTGSLPLGYKINKISLSDDQVELFGKRSVLDGIGNMEVEVNLGEITKDTELKEKIPLPKDVTKASPNEVTVNIDIGKK</sequence>
<protein>
    <recommendedName>
        <fullName evidence="3">YbbR-like domain-containing protein</fullName>
    </recommendedName>
</protein>
<dbReference type="InterPro" id="IPR053154">
    <property type="entry name" value="c-di-AMP_regulator"/>
</dbReference>
<organism evidence="1 2">
    <name type="scientific">Macrococcus lamae</name>
    <dbReference type="NCBI Taxonomy" id="198484"/>
    <lineage>
        <taxon>Bacteria</taxon>
        <taxon>Bacillati</taxon>
        <taxon>Bacillota</taxon>
        <taxon>Bacilli</taxon>
        <taxon>Bacillales</taxon>
        <taxon>Staphylococcaceae</taxon>
        <taxon>Macrococcus</taxon>
    </lineage>
</organism>
<comment type="caution">
    <text evidence="1">The sequence shown here is derived from an EMBL/GenBank/DDBJ whole genome shotgun (WGS) entry which is preliminary data.</text>
</comment>
<dbReference type="PANTHER" id="PTHR37804">
    <property type="entry name" value="CDAA REGULATORY PROTEIN CDAR"/>
    <property type="match status" value="1"/>
</dbReference>
<evidence type="ECO:0008006" key="3">
    <source>
        <dbReference type="Google" id="ProtNLM"/>
    </source>
</evidence>
<evidence type="ECO:0000313" key="1">
    <source>
        <dbReference type="EMBL" id="TDM07010.1"/>
    </source>
</evidence>
<keyword evidence="2" id="KW-1185">Reference proteome</keyword>